<comment type="similarity">
    <text evidence="2">Belongs to the EMC6 family.</text>
</comment>
<dbReference type="AlphaFoldDB" id="A0A196SK88"/>
<sequence length="128" mass="14619">MADSESRFKRTIRYGDKEESVDLLTLAMKRGAEYDKETFPDFLDLIYFVKQFVALVIGIVWGILPFTGAFGLLTGVVASFGIPLLYANRYLRVNTEDFDVMTILSEGAMPTFALFLLSWILCYTTFHY</sequence>
<evidence type="ECO:0000256" key="4">
    <source>
        <dbReference type="ARBA" id="ARBA00022824"/>
    </source>
</evidence>
<reference evidence="9 10" key="1">
    <citation type="submission" date="2016-05" db="EMBL/GenBank/DDBJ databases">
        <title>Nuclear genome of Blastocystis sp. subtype 1 NandII.</title>
        <authorList>
            <person name="Gentekaki E."/>
            <person name="Curtis B."/>
            <person name="Stairs C."/>
            <person name="Eme L."/>
            <person name="Herman E."/>
            <person name="Klimes V."/>
            <person name="Arias M.C."/>
            <person name="Elias M."/>
            <person name="Hilliou F."/>
            <person name="Klute M."/>
            <person name="Malik S.-B."/>
            <person name="Pightling A."/>
            <person name="Rachubinski R."/>
            <person name="Salas D."/>
            <person name="Schlacht A."/>
            <person name="Suga H."/>
            <person name="Archibald J."/>
            <person name="Ball S.G."/>
            <person name="Clark G."/>
            <person name="Dacks J."/>
            <person name="Van Der Giezen M."/>
            <person name="Tsaousis A."/>
            <person name="Roger A."/>
        </authorList>
    </citation>
    <scope>NUCLEOTIDE SEQUENCE [LARGE SCALE GENOMIC DNA]</scope>
    <source>
        <strain evidence="10">ATCC 50177 / NandII</strain>
        <strain evidence="9">NandII</strain>
    </source>
</reference>
<dbReference type="GO" id="GO:0005789">
    <property type="term" value="C:endoplasmic reticulum membrane"/>
    <property type="evidence" value="ECO:0007669"/>
    <property type="project" value="UniProtKB-SubCell"/>
</dbReference>
<evidence type="ECO:0000256" key="6">
    <source>
        <dbReference type="ARBA" id="ARBA00023136"/>
    </source>
</evidence>
<gene>
    <name evidence="9" type="ORF">AV274_1552</name>
    <name evidence="8" type="ORF">AV274_2312</name>
</gene>
<dbReference type="PANTHER" id="PTHR12906">
    <property type="entry name" value="PROTEIN C20ORF24 RAB5-INTERACTING PROTEIN"/>
    <property type="match status" value="1"/>
</dbReference>
<evidence type="ECO:0000256" key="7">
    <source>
        <dbReference type="SAM" id="Phobius"/>
    </source>
</evidence>
<dbReference type="EMBL" id="LXWW01000065">
    <property type="protein sequence ID" value="OAO16711.1"/>
    <property type="molecule type" value="Genomic_DNA"/>
</dbReference>
<evidence type="ECO:0000256" key="5">
    <source>
        <dbReference type="ARBA" id="ARBA00022989"/>
    </source>
</evidence>
<protein>
    <recommendedName>
        <fullName evidence="11">Rab5-interacting protein</fullName>
    </recommendedName>
</protein>
<evidence type="ECO:0000256" key="2">
    <source>
        <dbReference type="ARBA" id="ARBA00009436"/>
    </source>
</evidence>
<accession>A0A196SK88</accession>
<organism evidence="9 10">
    <name type="scientific">Blastocystis sp. subtype 1 (strain ATCC 50177 / NandII)</name>
    <dbReference type="NCBI Taxonomy" id="478820"/>
    <lineage>
        <taxon>Eukaryota</taxon>
        <taxon>Sar</taxon>
        <taxon>Stramenopiles</taxon>
        <taxon>Bigyra</taxon>
        <taxon>Opalozoa</taxon>
        <taxon>Opalinata</taxon>
        <taxon>Blastocystidae</taxon>
        <taxon>Blastocystis</taxon>
    </lineage>
</organism>
<dbReference type="OrthoDB" id="286395at2759"/>
<comment type="subcellular location">
    <subcellularLocation>
        <location evidence="1">Endoplasmic reticulum membrane</location>
        <topology evidence="1">Multi-pass membrane protein</topology>
    </subcellularLocation>
</comment>
<proteinExistence type="inferred from homology"/>
<dbReference type="PANTHER" id="PTHR12906:SF0">
    <property type="entry name" value="GEL COMPLEX SUBUNIT OPTI"/>
    <property type="match status" value="1"/>
</dbReference>
<dbReference type="Pfam" id="PF07019">
    <property type="entry name" value="EMC6"/>
    <property type="match status" value="1"/>
</dbReference>
<evidence type="ECO:0008006" key="11">
    <source>
        <dbReference type="Google" id="ProtNLM"/>
    </source>
</evidence>
<keyword evidence="3 7" id="KW-0812">Transmembrane</keyword>
<dbReference type="GO" id="GO:0097250">
    <property type="term" value="P:mitochondrial respirasome assembly"/>
    <property type="evidence" value="ECO:0007669"/>
    <property type="project" value="InterPro"/>
</dbReference>
<dbReference type="Proteomes" id="UP000078348">
    <property type="component" value="Unassembled WGS sequence"/>
</dbReference>
<keyword evidence="5 7" id="KW-1133">Transmembrane helix</keyword>
<dbReference type="InterPro" id="IPR010742">
    <property type="entry name" value="RCAF1"/>
</dbReference>
<keyword evidence="4" id="KW-0256">Endoplasmic reticulum</keyword>
<keyword evidence="10" id="KW-1185">Reference proteome</keyword>
<evidence type="ECO:0000313" key="8">
    <source>
        <dbReference type="EMBL" id="OAO15996.1"/>
    </source>
</evidence>
<name>A0A196SK88_BLAHN</name>
<evidence type="ECO:0000313" key="10">
    <source>
        <dbReference type="Proteomes" id="UP000078348"/>
    </source>
</evidence>
<dbReference type="STRING" id="478820.A0A196SK88"/>
<dbReference type="EMBL" id="LXWW01000106">
    <property type="protein sequence ID" value="OAO15996.1"/>
    <property type="molecule type" value="Genomic_DNA"/>
</dbReference>
<feature type="transmembrane region" description="Helical" evidence="7">
    <location>
        <begin position="45"/>
        <end position="64"/>
    </location>
</feature>
<evidence type="ECO:0000313" key="9">
    <source>
        <dbReference type="EMBL" id="OAO16711.1"/>
    </source>
</evidence>
<dbReference type="GO" id="GO:0005739">
    <property type="term" value="C:mitochondrion"/>
    <property type="evidence" value="ECO:0007669"/>
    <property type="project" value="GOC"/>
</dbReference>
<dbReference type="InterPro" id="IPR029008">
    <property type="entry name" value="EMC6-like"/>
</dbReference>
<feature type="transmembrane region" description="Helical" evidence="7">
    <location>
        <begin position="108"/>
        <end position="126"/>
    </location>
</feature>
<keyword evidence="6 7" id="KW-0472">Membrane</keyword>
<evidence type="ECO:0000256" key="3">
    <source>
        <dbReference type="ARBA" id="ARBA00022692"/>
    </source>
</evidence>
<comment type="caution">
    <text evidence="9">The sequence shown here is derived from an EMBL/GenBank/DDBJ whole genome shotgun (WGS) entry which is preliminary data.</text>
</comment>
<evidence type="ECO:0000256" key="1">
    <source>
        <dbReference type="ARBA" id="ARBA00004477"/>
    </source>
</evidence>